<dbReference type="GO" id="GO:0016887">
    <property type="term" value="F:ATP hydrolysis activity"/>
    <property type="evidence" value="ECO:0007669"/>
    <property type="project" value="InterPro"/>
</dbReference>
<dbReference type="InterPro" id="IPR003593">
    <property type="entry name" value="AAA+_ATPase"/>
</dbReference>
<evidence type="ECO:0000256" key="3">
    <source>
        <dbReference type="ARBA" id="ARBA00022741"/>
    </source>
</evidence>
<dbReference type="GO" id="GO:0006891">
    <property type="term" value="P:intra-Golgi vesicle-mediated transport"/>
    <property type="evidence" value="ECO:0007669"/>
    <property type="project" value="TreeGrafter"/>
</dbReference>
<keyword evidence="7" id="KW-0378">Hydrolase</keyword>
<evidence type="ECO:0000256" key="1">
    <source>
        <dbReference type="ARBA" id="ARBA00006914"/>
    </source>
</evidence>
<dbReference type="GO" id="GO:0046872">
    <property type="term" value="F:metal ion binding"/>
    <property type="evidence" value="ECO:0007669"/>
    <property type="project" value="UniProtKB-UniRule"/>
</dbReference>
<dbReference type="Pfam" id="PF00004">
    <property type="entry name" value="AAA"/>
    <property type="match status" value="1"/>
</dbReference>
<evidence type="ECO:0000256" key="6">
    <source>
        <dbReference type="RuleBase" id="RU003651"/>
    </source>
</evidence>
<comment type="caution">
    <text evidence="9">The sequence shown here is derived from an EMBL/GenBank/DDBJ whole genome shotgun (WGS) entry which is preliminary data.</text>
</comment>
<evidence type="ECO:0000313" key="10">
    <source>
        <dbReference type="Proteomes" id="UP000682733"/>
    </source>
</evidence>
<dbReference type="EC" id="3.6.4.6" evidence="7"/>
<evidence type="ECO:0000256" key="2">
    <source>
        <dbReference type="ARBA" id="ARBA00022448"/>
    </source>
</evidence>
<keyword evidence="7" id="KW-0460">Magnesium</keyword>
<proteinExistence type="inferred from homology"/>
<evidence type="ECO:0000256" key="7">
    <source>
        <dbReference type="RuleBase" id="RU367045"/>
    </source>
</evidence>
<dbReference type="InterPro" id="IPR039812">
    <property type="entry name" value="Vesicle-fus_ATPase"/>
</dbReference>
<evidence type="ECO:0000259" key="8">
    <source>
        <dbReference type="SMART" id="SM00382"/>
    </source>
</evidence>
<dbReference type="SUPFAM" id="SSF52540">
    <property type="entry name" value="P-loop containing nucleoside triphosphate hydrolases"/>
    <property type="match status" value="1"/>
</dbReference>
<evidence type="ECO:0000313" key="9">
    <source>
        <dbReference type="EMBL" id="CAF4140614.1"/>
    </source>
</evidence>
<comment type="similarity">
    <text evidence="1 6">Belongs to the AAA ATPase family.</text>
</comment>
<keyword evidence="2 7" id="KW-0813">Transport</keyword>
<reference evidence="9" key="1">
    <citation type="submission" date="2021-02" db="EMBL/GenBank/DDBJ databases">
        <authorList>
            <person name="Nowell W R."/>
        </authorList>
    </citation>
    <scope>NUCLEOTIDE SEQUENCE</scope>
</reference>
<feature type="domain" description="AAA+ ATPase" evidence="8">
    <location>
        <begin position="135"/>
        <end position="283"/>
    </location>
</feature>
<dbReference type="InterPro" id="IPR003960">
    <property type="entry name" value="ATPase_AAA_CS"/>
</dbReference>
<gene>
    <name evidence="9" type="ORF">TMI583_LOCUS30591</name>
</gene>
<dbReference type="InterPro" id="IPR027417">
    <property type="entry name" value="P-loop_NTPase"/>
</dbReference>
<dbReference type="GO" id="GO:0005524">
    <property type="term" value="F:ATP binding"/>
    <property type="evidence" value="ECO:0007669"/>
    <property type="project" value="UniProtKB-UniRule"/>
</dbReference>
<dbReference type="PROSITE" id="PS00674">
    <property type="entry name" value="AAA"/>
    <property type="match status" value="1"/>
</dbReference>
<dbReference type="FunFam" id="3.40.50.300:FF:000154">
    <property type="entry name" value="Vesicle-fusing ATPase 1"/>
    <property type="match status" value="1"/>
</dbReference>
<dbReference type="Gene3D" id="3.40.50.300">
    <property type="entry name" value="P-loop containing nucleotide triphosphate hydrolases"/>
    <property type="match status" value="1"/>
</dbReference>
<dbReference type="GO" id="GO:0043001">
    <property type="term" value="P:Golgi to plasma membrane protein transport"/>
    <property type="evidence" value="ECO:0007669"/>
    <property type="project" value="TreeGrafter"/>
</dbReference>
<comment type="function">
    <text evidence="7">Required for vesicle-mediated transport. Catalyzes the fusion of transport vesicles within the Golgi cisternae. Is also required for transport from the endoplasmic reticulum to the Golgi stack. Seems to function as a fusion protein required for the delivery of cargo proteins to all compartments of the Golgi stack independent of vesicle origin.</text>
</comment>
<dbReference type="Proteomes" id="UP000682733">
    <property type="component" value="Unassembled WGS sequence"/>
</dbReference>
<protein>
    <recommendedName>
        <fullName evidence="7">Vesicle-fusing ATPase</fullName>
        <ecNumber evidence="7">3.6.4.6</ecNumber>
    </recommendedName>
</protein>
<accession>A0A8S2R403</accession>
<keyword evidence="7" id="KW-0931">ER-Golgi transport</keyword>
<keyword evidence="7" id="KW-0479">Metal-binding</keyword>
<dbReference type="EMBL" id="CAJOBA010042846">
    <property type="protein sequence ID" value="CAF4140614.1"/>
    <property type="molecule type" value="Genomic_DNA"/>
</dbReference>
<dbReference type="SMART" id="SM00382">
    <property type="entry name" value="AAA"/>
    <property type="match status" value="1"/>
</dbReference>
<dbReference type="Gene3D" id="1.10.8.60">
    <property type="match status" value="1"/>
</dbReference>
<evidence type="ECO:0000256" key="5">
    <source>
        <dbReference type="ARBA" id="ARBA00022927"/>
    </source>
</evidence>
<keyword evidence="7" id="KW-0963">Cytoplasm</keyword>
<dbReference type="PANTHER" id="PTHR23078">
    <property type="entry name" value="VESICULAR-FUSION PROTEIN NSF"/>
    <property type="match status" value="1"/>
</dbReference>
<keyword evidence="3 6" id="KW-0547">Nucleotide-binding</keyword>
<comment type="subcellular location">
    <subcellularLocation>
        <location evidence="7">Cytoplasm</location>
    </subcellularLocation>
</comment>
<comment type="cofactor">
    <cofactor evidence="7">
        <name>Mg(2+)</name>
        <dbReference type="ChEBI" id="CHEBI:18420"/>
    </cofactor>
    <text evidence="7">Binds 1 Mg(2+) ion per subunit.</text>
</comment>
<organism evidence="9 10">
    <name type="scientific">Didymodactylos carnosus</name>
    <dbReference type="NCBI Taxonomy" id="1234261"/>
    <lineage>
        <taxon>Eukaryota</taxon>
        <taxon>Metazoa</taxon>
        <taxon>Spiralia</taxon>
        <taxon>Gnathifera</taxon>
        <taxon>Rotifera</taxon>
        <taxon>Eurotatoria</taxon>
        <taxon>Bdelloidea</taxon>
        <taxon>Philodinida</taxon>
        <taxon>Philodinidae</taxon>
        <taxon>Didymodactylos</taxon>
    </lineage>
</organism>
<dbReference type="PANTHER" id="PTHR23078:SF3">
    <property type="entry name" value="VESICLE-FUSING ATPASE"/>
    <property type="match status" value="1"/>
</dbReference>
<dbReference type="GO" id="GO:0005795">
    <property type="term" value="C:Golgi stack"/>
    <property type="evidence" value="ECO:0007669"/>
    <property type="project" value="TreeGrafter"/>
</dbReference>
<sequence>MSTFLVVDSPLFYDETMNNFAVFNPEDIDLSTTAFVEITNSHGTFKFQSIISIKLERKMVGLNNRQRKHFKLKLYHKYITQPHIKRNTFFSIVNKKYNLSGTVGGCEDVFEEIFGDVLLSRFYPSSFINQTGMKHCRGILLYGPPGTGKTLIARTICEVLGTQPKIVNGPEVFSSLLGESEAKIRELFIDAELDEKNIGEDSSLHVIIFDEIDAICKRRSANASSTRDTVQDSVTSQLLTKLDGYSQLNNILVIGTTNLRESVDPALTRPGRLEVSIKVQLPNRDDRTKIFDIYTKLLLQHHLLEQNIDIERIICDTHGLTGAHIEQLVRIAINNALRRGVMARETLDVDETSAEQIRINNSDFTNALRKARSMAHDFCKEEEHD</sequence>
<comment type="catalytic activity">
    <reaction evidence="7">
        <text>ATP + H2O = ADP + phosphate + H(+)</text>
        <dbReference type="Rhea" id="RHEA:13065"/>
        <dbReference type="ChEBI" id="CHEBI:15377"/>
        <dbReference type="ChEBI" id="CHEBI:15378"/>
        <dbReference type="ChEBI" id="CHEBI:30616"/>
        <dbReference type="ChEBI" id="CHEBI:43474"/>
        <dbReference type="ChEBI" id="CHEBI:456216"/>
        <dbReference type="EC" id="3.6.4.6"/>
    </reaction>
</comment>
<dbReference type="GO" id="GO:0035494">
    <property type="term" value="P:SNARE complex disassembly"/>
    <property type="evidence" value="ECO:0007669"/>
    <property type="project" value="InterPro"/>
</dbReference>
<name>A0A8S2R403_9BILA</name>
<keyword evidence="4 6" id="KW-0067">ATP-binding</keyword>
<dbReference type="AlphaFoldDB" id="A0A8S2R403"/>
<evidence type="ECO:0000256" key="4">
    <source>
        <dbReference type="ARBA" id="ARBA00022840"/>
    </source>
</evidence>
<dbReference type="InterPro" id="IPR003959">
    <property type="entry name" value="ATPase_AAA_core"/>
</dbReference>
<keyword evidence="5 7" id="KW-0653">Protein transport</keyword>